<evidence type="ECO:0000313" key="1">
    <source>
        <dbReference type="EMBL" id="RTR13039.1"/>
    </source>
</evidence>
<dbReference type="Proteomes" id="UP000277007">
    <property type="component" value="Unassembled WGS sequence"/>
</dbReference>
<dbReference type="EMBL" id="RXMA01000049">
    <property type="protein sequence ID" value="RTR13039.1"/>
    <property type="molecule type" value="Genomic_DNA"/>
</dbReference>
<dbReference type="InterPro" id="IPR050275">
    <property type="entry name" value="PGM_Phosphatase"/>
</dbReference>
<dbReference type="PANTHER" id="PTHR48100:SF10">
    <property type="entry name" value="2-CARBOXY-D-ARABINITOL-1-PHOSPHATASE-RELATED"/>
    <property type="match status" value="1"/>
</dbReference>
<protein>
    <submittedName>
        <fullName evidence="1">Histidine phosphatase family protein</fullName>
    </submittedName>
</protein>
<dbReference type="PANTHER" id="PTHR48100">
    <property type="entry name" value="BROAD-SPECIFICITY PHOSPHATASE YOR283W-RELATED"/>
    <property type="match status" value="1"/>
</dbReference>
<dbReference type="AlphaFoldDB" id="A0A3S0HTH7"/>
<name>A0A3S0HTH7_9PROT</name>
<sequence>MTMFVPLDGTRARRRLYLIRHGHVAYYDDQGRPLNPKGVGLSEQGRAQADAVGAALAGIPIDRAICSGLPRTRQTAERALSGRGLGIEDDPAFLEIRAGRVDRVPPGDRHAAYITGFDRVDRSTRFAGGDGFAEVYDRVTARVERLVVEPGWTHLALFAHDGVNRMILAWACRAGLAGLSAFEQDYGGLNIVDVDVVDGRLDRCLIRTVNSTPGNPAKRGLHSTSLEIAFTPLLSLP</sequence>
<dbReference type="Pfam" id="PF00300">
    <property type="entry name" value="His_Phos_1"/>
    <property type="match status" value="1"/>
</dbReference>
<dbReference type="GO" id="GO:0016791">
    <property type="term" value="F:phosphatase activity"/>
    <property type="evidence" value="ECO:0007669"/>
    <property type="project" value="TreeGrafter"/>
</dbReference>
<dbReference type="RefSeq" id="WP_126620619.1">
    <property type="nucleotide sequence ID" value="NZ_JBHUCY010000020.1"/>
</dbReference>
<evidence type="ECO:0000313" key="2">
    <source>
        <dbReference type="Proteomes" id="UP000277007"/>
    </source>
</evidence>
<dbReference type="InterPro" id="IPR029033">
    <property type="entry name" value="His_PPase_superfam"/>
</dbReference>
<dbReference type="SUPFAM" id="SSF53254">
    <property type="entry name" value="Phosphoglycerate mutase-like"/>
    <property type="match status" value="1"/>
</dbReference>
<dbReference type="InterPro" id="IPR013078">
    <property type="entry name" value="His_Pase_superF_clade-1"/>
</dbReference>
<proteinExistence type="predicted"/>
<organism evidence="1 2">
    <name type="scientific">Azospirillum griseum</name>
    <dbReference type="NCBI Taxonomy" id="2496639"/>
    <lineage>
        <taxon>Bacteria</taxon>
        <taxon>Pseudomonadati</taxon>
        <taxon>Pseudomonadota</taxon>
        <taxon>Alphaproteobacteria</taxon>
        <taxon>Rhodospirillales</taxon>
        <taxon>Azospirillaceae</taxon>
        <taxon>Azospirillum</taxon>
    </lineage>
</organism>
<comment type="caution">
    <text evidence="1">The sequence shown here is derived from an EMBL/GenBank/DDBJ whole genome shotgun (WGS) entry which is preliminary data.</text>
</comment>
<gene>
    <name evidence="1" type="ORF">EJ903_25105</name>
</gene>
<keyword evidence="2" id="KW-1185">Reference proteome</keyword>
<accession>A0A3S0HTH7</accession>
<dbReference type="Gene3D" id="3.40.50.1240">
    <property type="entry name" value="Phosphoglycerate mutase-like"/>
    <property type="match status" value="1"/>
</dbReference>
<dbReference type="CDD" id="cd07067">
    <property type="entry name" value="HP_PGM_like"/>
    <property type="match status" value="1"/>
</dbReference>
<reference evidence="1 2" key="1">
    <citation type="submission" date="2018-12" db="EMBL/GenBank/DDBJ databases">
        <authorList>
            <person name="Yang Y."/>
        </authorList>
    </citation>
    <scope>NUCLEOTIDE SEQUENCE [LARGE SCALE GENOMIC DNA]</scope>
    <source>
        <strain evidence="1 2">L-25-5w-1</strain>
    </source>
</reference>
<dbReference type="SMART" id="SM00855">
    <property type="entry name" value="PGAM"/>
    <property type="match status" value="1"/>
</dbReference>
<dbReference type="OrthoDB" id="9781415at2"/>